<evidence type="ECO:0000313" key="4">
    <source>
        <dbReference type="Proteomes" id="UP000051155"/>
    </source>
</evidence>
<accession>A0A0R1Q4L6</accession>
<dbReference type="InterPro" id="IPR001387">
    <property type="entry name" value="Cro/C1-type_HTH"/>
</dbReference>
<dbReference type="AlphaFoldDB" id="A0A0R1Q4L6"/>
<dbReference type="InterPro" id="IPR010982">
    <property type="entry name" value="Lambda_DNA-bd_dom_sf"/>
</dbReference>
<feature type="domain" description="HTH cro/C1-type" evidence="2">
    <location>
        <begin position="7"/>
        <end position="61"/>
    </location>
</feature>
<dbReference type="SMART" id="SM00530">
    <property type="entry name" value="HTH_XRE"/>
    <property type="match status" value="1"/>
</dbReference>
<keyword evidence="1" id="KW-0238">DNA-binding</keyword>
<evidence type="ECO:0000313" key="3">
    <source>
        <dbReference type="EMBL" id="KRL37210.1"/>
    </source>
</evidence>
<dbReference type="OrthoDB" id="6386941at2"/>
<dbReference type="Pfam" id="PF01381">
    <property type="entry name" value="HTH_3"/>
    <property type="match status" value="1"/>
</dbReference>
<name>A0A0R1Q4L6_9LACO</name>
<dbReference type="RefSeq" id="WP_057737396.1">
    <property type="nucleotide sequence ID" value="NZ_AZEG01000014.1"/>
</dbReference>
<organism evidence="3 4">
    <name type="scientific">Liquorilactobacillus uvarum DSM 19971</name>
    <dbReference type="NCBI Taxonomy" id="1423812"/>
    <lineage>
        <taxon>Bacteria</taxon>
        <taxon>Bacillati</taxon>
        <taxon>Bacillota</taxon>
        <taxon>Bacilli</taxon>
        <taxon>Lactobacillales</taxon>
        <taxon>Lactobacillaceae</taxon>
        <taxon>Liquorilactobacillus</taxon>
    </lineage>
</organism>
<dbReference type="PATRIC" id="fig|1423812.3.peg.585"/>
<dbReference type="GO" id="GO:0003677">
    <property type="term" value="F:DNA binding"/>
    <property type="evidence" value="ECO:0007669"/>
    <property type="project" value="UniProtKB-KW"/>
</dbReference>
<comment type="caution">
    <text evidence="3">The sequence shown here is derived from an EMBL/GenBank/DDBJ whole genome shotgun (WGS) entry which is preliminary data.</text>
</comment>
<dbReference type="SUPFAM" id="SSF47413">
    <property type="entry name" value="lambda repressor-like DNA-binding domains"/>
    <property type="match status" value="1"/>
</dbReference>
<dbReference type="CDD" id="cd00093">
    <property type="entry name" value="HTH_XRE"/>
    <property type="match status" value="1"/>
</dbReference>
<dbReference type="PANTHER" id="PTHR46558:SF4">
    <property type="entry name" value="DNA-BIDING PHAGE PROTEIN"/>
    <property type="match status" value="1"/>
</dbReference>
<dbReference type="Proteomes" id="UP000051155">
    <property type="component" value="Unassembled WGS sequence"/>
</dbReference>
<dbReference type="EMBL" id="AZEG01000014">
    <property type="protein sequence ID" value="KRL37210.1"/>
    <property type="molecule type" value="Genomic_DNA"/>
</dbReference>
<reference evidence="3 4" key="1">
    <citation type="journal article" date="2015" name="Genome Announc.">
        <title>Expanding the biotechnology potential of lactobacilli through comparative genomics of 213 strains and associated genera.</title>
        <authorList>
            <person name="Sun Z."/>
            <person name="Harris H.M."/>
            <person name="McCann A."/>
            <person name="Guo C."/>
            <person name="Argimon S."/>
            <person name="Zhang W."/>
            <person name="Yang X."/>
            <person name="Jeffery I.B."/>
            <person name="Cooney J.C."/>
            <person name="Kagawa T.F."/>
            <person name="Liu W."/>
            <person name="Song Y."/>
            <person name="Salvetti E."/>
            <person name="Wrobel A."/>
            <person name="Rasinkangas P."/>
            <person name="Parkhill J."/>
            <person name="Rea M.C."/>
            <person name="O'Sullivan O."/>
            <person name="Ritari J."/>
            <person name="Douillard F.P."/>
            <person name="Paul Ross R."/>
            <person name="Yang R."/>
            <person name="Briner A.E."/>
            <person name="Felis G.E."/>
            <person name="de Vos W.M."/>
            <person name="Barrangou R."/>
            <person name="Klaenhammer T.R."/>
            <person name="Caufield P.W."/>
            <person name="Cui Y."/>
            <person name="Zhang H."/>
            <person name="O'Toole P.W."/>
        </authorList>
    </citation>
    <scope>NUCLEOTIDE SEQUENCE [LARGE SCALE GENOMIC DNA]</scope>
    <source>
        <strain evidence="3 4">DSM 19971</strain>
    </source>
</reference>
<sequence>MDIINQVKRYRKSHNLTQESLAQAVGVSRRTIISLEKGSYTPSLLLAFQLADFLEIDINELFYLDKGLE</sequence>
<evidence type="ECO:0000256" key="1">
    <source>
        <dbReference type="ARBA" id="ARBA00023125"/>
    </source>
</evidence>
<dbReference type="Gene3D" id="1.10.260.40">
    <property type="entry name" value="lambda repressor-like DNA-binding domains"/>
    <property type="match status" value="1"/>
</dbReference>
<proteinExistence type="predicted"/>
<protein>
    <recommendedName>
        <fullName evidence="2">HTH cro/C1-type domain-containing protein</fullName>
    </recommendedName>
</protein>
<gene>
    <name evidence="3" type="ORF">FD20_GL000547</name>
</gene>
<dbReference type="STRING" id="1423812.FD20_GL000547"/>
<keyword evidence="4" id="KW-1185">Reference proteome</keyword>
<dbReference type="PANTHER" id="PTHR46558">
    <property type="entry name" value="TRACRIPTIONAL REGULATORY PROTEIN-RELATED-RELATED"/>
    <property type="match status" value="1"/>
</dbReference>
<dbReference type="PROSITE" id="PS50943">
    <property type="entry name" value="HTH_CROC1"/>
    <property type="match status" value="1"/>
</dbReference>
<evidence type="ECO:0000259" key="2">
    <source>
        <dbReference type="PROSITE" id="PS50943"/>
    </source>
</evidence>